<dbReference type="Proteomes" id="UP000490922">
    <property type="component" value="Unassembled WGS sequence"/>
</dbReference>
<sequence>MKCIVIDDEQMAREILAAMLADVKDVELVATFPDAIEAMKFLNKNQVDLIFLDIHMPSFTGFDFVQTIKNLPQVVFVTMDENFAKDAFEYDCIVDYLVKPIQLDRFSRSIDRVFRKLNSNFKNDIQITDRVFKEKKGVSEIYVNINSRLIKIDLDTICSIQSQGDYINIKTTETNYVVHTQLKKIKEKLPVAQFLQIHRSHIINIDKIIDIQDNTVLIAKEIIPISKQNKTILMKYLNLL</sequence>
<dbReference type="PANTHER" id="PTHR37299">
    <property type="entry name" value="TRANSCRIPTIONAL REGULATOR-RELATED"/>
    <property type="match status" value="1"/>
</dbReference>
<dbReference type="Pfam" id="PF00072">
    <property type="entry name" value="Response_reg"/>
    <property type="match status" value="1"/>
</dbReference>
<proteinExistence type="predicted"/>
<evidence type="ECO:0000256" key="1">
    <source>
        <dbReference type="PROSITE-ProRule" id="PRU00169"/>
    </source>
</evidence>
<evidence type="ECO:0000259" key="3">
    <source>
        <dbReference type="PROSITE" id="PS50930"/>
    </source>
</evidence>
<dbReference type="PROSITE" id="PS50930">
    <property type="entry name" value="HTH_LYTTR"/>
    <property type="match status" value="1"/>
</dbReference>
<dbReference type="Pfam" id="PF04397">
    <property type="entry name" value="LytTR"/>
    <property type="match status" value="1"/>
</dbReference>
<dbReference type="PANTHER" id="PTHR37299:SF1">
    <property type="entry name" value="STAGE 0 SPORULATION PROTEIN A HOMOLOG"/>
    <property type="match status" value="1"/>
</dbReference>
<dbReference type="InterPro" id="IPR011006">
    <property type="entry name" value="CheY-like_superfamily"/>
</dbReference>
<comment type="caution">
    <text evidence="4">The sequence shown here is derived from an EMBL/GenBank/DDBJ whole genome shotgun (WGS) entry which is preliminary data.</text>
</comment>
<feature type="domain" description="HTH LytTR-type" evidence="3">
    <location>
        <begin position="141"/>
        <end position="212"/>
    </location>
</feature>
<keyword evidence="5" id="KW-1185">Reference proteome</keyword>
<name>A0A7J5AHZ8_9FLAO</name>
<dbReference type="EMBL" id="WAEM01000002">
    <property type="protein sequence ID" value="KAB1157140.1"/>
    <property type="molecule type" value="Genomic_DNA"/>
</dbReference>
<dbReference type="InterPro" id="IPR001789">
    <property type="entry name" value="Sig_transdc_resp-reg_receiver"/>
</dbReference>
<dbReference type="Gene3D" id="2.40.50.1020">
    <property type="entry name" value="LytTr DNA-binding domain"/>
    <property type="match status" value="1"/>
</dbReference>
<feature type="modified residue" description="4-aspartylphosphate" evidence="1">
    <location>
        <position position="53"/>
    </location>
</feature>
<gene>
    <name evidence="4" type="ORF">F6464_05530</name>
</gene>
<dbReference type="GO" id="GO:0000156">
    <property type="term" value="F:phosphorelay response regulator activity"/>
    <property type="evidence" value="ECO:0007669"/>
    <property type="project" value="InterPro"/>
</dbReference>
<dbReference type="SMART" id="SM00850">
    <property type="entry name" value="LytTR"/>
    <property type="match status" value="1"/>
</dbReference>
<dbReference type="Gene3D" id="3.40.50.2300">
    <property type="match status" value="1"/>
</dbReference>
<keyword evidence="1" id="KW-0597">Phosphoprotein</keyword>
<reference evidence="4 5" key="1">
    <citation type="submission" date="2019-09" db="EMBL/GenBank/DDBJ databases">
        <title>Flavobacterium sp. nov., isolated from glacier ice.</title>
        <authorList>
            <person name="Liu Q."/>
        </authorList>
    </citation>
    <scope>NUCLEOTIDE SEQUENCE [LARGE SCALE GENOMIC DNA]</scope>
    <source>
        <strain evidence="4 5">NBRC 112527</strain>
    </source>
</reference>
<dbReference type="SUPFAM" id="SSF52172">
    <property type="entry name" value="CheY-like"/>
    <property type="match status" value="1"/>
</dbReference>
<dbReference type="InterPro" id="IPR046947">
    <property type="entry name" value="LytR-like"/>
</dbReference>
<evidence type="ECO:0000259" key="2">
    <source>
        <dbReference type="PROSITE" id="PS50110"/>
    </source>
</evidence>
<evidence type="ECO:0000313" key="4">
    <source>
        <dbReference type="EMBL" id="KAB1157140.1"/>
    </source>
</evidence>
<dbReference type="SMART" id="SM00448">
    <property type="entry name" value="REC"/>
    <property type="match status" value="1"/>
</dbReference>
<organism evidence="4 5">
    <name type="scientific">Flavobacterium luteum</name>
    <dbReference type="NCBI Taxonomy" id="2026654"/>
    <lineage>
        <taxon>Bacteria</taxon>
        <taxon>Pseudomonadati</taxon>
        <taxon>Bacteroidota</taxon>
        <taxon>Flavobacteriia</taxon>
        <taxon>Flavobacteriales</taxon>
        <taxon>Flavobacteriaceae</taxon>
        <taxon>Flavobacterium</taxon>
    </lineage>
</organism>
<feature type="domain" description="Response regulatory" evidence="2">
    <location>
        <begin position="2"/>
        <end position="114"/>
    </location>
</feature>
<dbReference type="InterPro" id="IPR007492">
    <property type="entry name" value="LytTR_DNA-bd_dom"/>
</dbReference>
<evidence type="ECO:0000313" key="5">
    <source>
        <dbReference type="Proteomes" id="UP000490922"/>
    </source>
</evidence>
<dbReference type="AlphaFoldDB" id="A0A7J5AHZ8"/>
<protein>
    <submittedName>
        <fullName evidence="4">Response regulator transcription factor</fullName>
    </submittedName>
</protein>
<accession>A0A7J5AHZ8</accession>
<dbReference type="OrthoDB" id="2168082at2"/>
<dbReference type="GO" id="GO:0003677">
    <property type="term" value="F:DNA binding"/>
    <property type="evidence" value="ECO:0007669"/>
    <property type="project" value="InterPro"/>
</dbReference>
<dbReference type="PROSITE" id="PS50110">
    <property type="entry name" value="RESPONSE_REGULATORY"/>
    <property type="match status" value="1"/>
</dbReference>